<evidence type="ECO:0000256" key="5">
    <source>
        <dbReference type="ARBA" id="ARBA00022777"/>
    </source>
</evidence>
<evidence type="ECO:0000256" key="2">
    <source>
        <dbReference type="ARBA" id="ARBA00022527"/>
    </source>
</evidence>
<evidence type="ECO:0000256" key="4">
    <source>
        <dbReference type="ARBA" id="ARBA00022741"/>
    </source>
</evidence>
<keyword evidence="5 8" id="KW-0418">Kinase</keyword>
<evidence type="ECO:0000256" key="7">
    <source>
        <dbReference type="SAM" id="MobiDB-lite"/>
    </source>
</evidence>
<dbReference type="PANTHER" id="PTHR24058">
    <property type="entry name" value="DUAL SPECIFICITY PROTEIN KINASE"/>
    <property type="match status" value="1"/>
</dbReference>
<feature type="region of interest" description="Disordered" evidence="7">
    <location>
        <begin position="162"/>
        <end position="212"/>
    </location>
</feature>
<feature type="compositionally biased region" description="Low complexity" evidence="7">
    <location>
        <begin position="170"/>
        <end position="186"/>
    </location>
</feature>
<dbReference type="GO" id="GO:0005524">
    <property type="term" value="F:ATP binding"/>
    <property type="evidence" value="ECO:0007669"/>
    <property type="project" value="UniProtKB-KW"/>
</dbReference>
<keyword evidence="4" id="KW-0547">Nucleotide-binding</keyword>
<evidence type="ECO:0000256" key="3">
    <source>
        <dbReference type="ARBA" id="ARBA00022679"/>
    </source>
</evidence>
<proteinExistence type="inferred from homology"/>
<sequence length="212" mass="22919">MEVLSLPPHHLLIAASRRRLFFDSKGNPRCVTNSKGKKRRPGSRDLASVLKCSDSHFVHFIARCLEWDPSTRMTPEEALQHEWLHSSLSSTISTSSSTSSSSTQPGTIDRRTAGITNGSTASNTRRQGPITQDSTEDENYTLYKVYKGKRHRETGTAVAEVGSKPDNTVSSYTTAAPTNTTSTTTAGINGNSDGTSAENSLDDSGTFLPPIL</sequence>
<protein>
    <submittedName>
        <fullName evidence="8">Dual specificity tyrosine-phosphorylation-regulated kinase</fullName>
        <ecNumber evidence="8">2.7.12.1</ecNumber>
    </submittedName>
</protein>
<name>A0AAN8X7B5_HALRR</name>
<dbReference type="GO" id="GO:0005856">
    <property type="term" value="C:cytoskeleton"/>
    <property type="evidence" value="ECO:0007669"/>
    <property type="project" value="TreeGrafter"/>
</dbReference>
<dbReference type="InterPro" id="IPR011009">
    <property type="entry name" value="Kinase-like_dom_sf"/>
</dbReference>
<keyword evidence="2" id="KW-0723">Serine/threonine-protein kinase</keyword>
<accession>A0AAN8X7B5</accession>
<dbReference type="AlphaFoldDB" id="A0AAN8X7B5"/>
<dbReference type="Proteomes" id="UP001381693">
    <property type="component" value="Unassembled WGS sequence"/>
</dbReference>
<evidence type="ECO:0000313" key="8">
    <source>
        <dbReference type="EMBL" id="KAK7077882.1"/>
    </source>
</evidence>
<feature type="compositionally biased region" description="Polar residues" evidence="7">
    <location>
        <begin position="114"/>
        <end position="133"/>
    </location>
</feature>
<gene>
    <name evidence="8" type="primary">DYRK4</name>
    <name evidence="8" type="ORF">SK128_020635</name>
</gene>
<keyword evidence="9" id="KW-1185">Reference proteome</keyword>
<comment type="caution">
    <text evidence="8">The sequence shown here is derived from an EMBL/GenBank/DDBJ whole genome shotgun (WGS) entry which is preliminary data.</text>
</comment>
<evidence type="ECO:0000256" key="1">
    <source>
        <dbReference type="ARBA" id="ARBA00008867"/>
    </source>
</evidence>
<dbReference type="EMBL" id="JAXCGZ010008164">
    <property type="protein sequence ID" value="KAK7077882.1"/>
    <property type="molecule type" value="Genomic_DNA"/>
</dbReference>
<dbReference type="Gene3D" id="1.10.510.10">
    <property type="entry name" value="Transferase(Phosphotransferase) domain 1"/>
    <property type="match status" value="1"/>
</dbReference>
<evidence type="ECO:0000256" key="6">
    <source>
        <dbReference type="ARBA" id="ARBA00022840"/>
    </source>
</evidence>
<keyword evidence="6" id="KW-0067">ATP-binding</keyword>
<feature type="compositionally biased region" description="Polar residues" evidence="7">
    <location>
        <begin position="187"/>
        <end position="203"/>
    </location>
</feature>
<comment type="similarity">
    <text evidence="1">Belongs to the protein kinase superfamily. CMGC Ser/Thr protein kinase family. MNB/DYRK subfamily.</text>
</comment>
<dbReference type="GO" id="GO:0005634">
    <property type="term" value="C:nucleus"/>
    <property type="evidence" value="ECO:0007669"/>
    <property type="project" value="TreeGrafter"/>
</dbReference>
<feature type="compositionally biased region" description="Low complexity" evidence="7">
    <location>
        <begin position="90"/>
        <end position="103"/>
    </location>
</feature>
<evidence type="ECO:0000313" key="9">
    <source>
        <dbReference type="Proteomes" id="UP001381693"/>
    </source>
</evidence>
<reference evidence="8 9" key="1">
    <citation type="submission" date="2023-11" db="EMBL/GenBank/DDBJ databases">
        <title>Halocaridina rubra genome assembly.</title>
        <authorList>
            <person name="Smith C."/>
        </authorList>
    </citation>
    <scope>NUCLEOTIDE SEQUENCE [LARGE SCALE GENOMIC DNA]</scope>
    <source>
        <strain evidence="8">EP-1</strain>
        <tissue evidence="8">Whole</tissue>
    </source>
</reference>
<dbReference type="PANTHER" id="PTHR24058:SF22">
    <property type="entry name" value="DUAL SPECIFICITY TYROSINE-PHOSPHORYLATION-REGULATED KINASE 4"/>
    <property type="match status" value="1"/>
</dbReference>
<organism evidence="8 9">
    <name type="scientific">Halocaridina rubra</name>
    <name type="common">Hawaiian red shrimp</name>
    <dbReference type="NCBI Taxonomy" id="373956"/>
    <lineage>
        <taxon>Eukaryota</taxon>
        <taxon>Metazoa</taxon>
        <taxon>Ecdysozoa</taxon>
        <taxon>Arthropoda</taxon>
        <taxon>Crustacea</taxon>
        <taxon>Multicrustacea</taxon>
        <taxon>Malacostraca</taxon>
        <taxon>Eumalacostraca</taxon>
        <taxon>Eucarida</taxon>
        <taxon>Decapoda</taxon>
        <taxon>Pleocyemata</taxon>
        <taxon>Caridea</taxon>
        <taxon>Atyoidea</taxon>
        <taxon>Atyidae</taxon>
        <taxon>Halocaridina</taxon>
    </lineage>
</organism>
<dbReference type="GO" id="GO:0004674">
    <property type="term" value="F:protein serine/threonine kinase activity"/>
    <property type="evidence" value="ECO:0007669"/>
    <property type="project" value="UniProtKB-KW"/>
</dbReference>
<dbReference type="SUPFAM" id="SSF56112">
    <property type="entry name" value="Protein kinase-like (PK-like)"/>
    <property type="match status" value="1"/>
</dbReference>
<feature type="region of interest" description="Disordered" evidence="7">
    <location>
        <begin position="90"/>
        <end position="137"/>
    </location>
</feature>
<dbReference type="InterPro" id="IPR050494">
    <property type="entry name" value="Ser_Thr_dual-spec_kinase"/>
</dbReference>
<dbReference type="GO" id="GO:0005737">
    <property type="term" value="C:cytoplasm"/>
    <property type="evidence" value="ECO:0007669"/>
    <property type="project" value="TreeGrafter"/>
</dbReference>
<dbReference type="GO" id="GO:0004712">
    <property type="term" value="F:protein serine/threonine/tyrosine kinase activity"/>
    <property type="evidence" value="ECO:0007669"/>
    <property type="project" value="UniProtKB-EC"/>
</dbReference>
<keyword evidence="3 8" id="KW-0808">Transferase</keyword>
<dbReference type="EC" id="2.7.12.1" evidence="8"/>